<evidence type="ECO:0008006" key="6">
    <source>
        <dbReference type="Google" id="ProtNLM"/>
    </source>
</evidence>
<dbReference type="RefSeq" id="WP_127122075.1">
    <property type="nucleotide sequence ID" value="NZ_BHXQ01000003.1"/>
</dbReference>
<feature type="transmembrane region" description="Helical" evidence="2">
    <location>
        <begin position="114"/>
        <end position="136"/>
    </location>
</feature>
<name>A0A401U952_9BACT</name>
<keyword evidence="2" id="KW-0472">Membrane</keyword>
<protein>
    <recommendedName>
        <fullName evidence="6">tRNA (Guanine-N1)-methyltransferase</fullName>
    </recommendedName>
</protein>
<dbReference type="AlphaFoldDB" id="A0A401U952"/>
<keyword evidence="1" id="KW-0175">Coiled coil</keyword>
<dbReference type="OrthoDB" id="982816at2"/>
<evidence type="ECO:0000313" key="4">
    <source>
        <dbReference type="EMBL" id="GCC51409.1"/>
    </source>
</evidence>
<keyword evidence="2" id="KW-0812">Transmembrane</keyword>
<sequence length="191" mass="22007">MKILIFTFCLVTFFAQAQDSETLTKSFNTIKDKAQTFKDYKVIKQTTLDAFWKSVEDSLAKQRLAITQQQAEINSFNARMDQQNVEMARREAAAAEIEFDSEHITVAGIAMHKAAFISVFFISLAVLAGLLILSFIRSQLLSRSLKEKAETMLILTSEFEEYKHRALEKQMKISRELQDERNRIAEVRTNR</sequence>
<proteinExistence type="predicted"/>
<comment type="caution">
    <text evidence="4">The sequence shown here is derived from an EMBL/GenBank/DDBJ whole genome shotgun (WGS) entry which is preliminary data.</text>
</comment>
<dbReference type="EMBL" id="BHXQ01000003">
    <property type="protein sequence ID" value="GCC51409.1"/>
    <property type="molecule type" value="Genomic_DNA"/>
</dbReference>
<evidence type="ECO:0000256" key="3">
    <source>
        <dbReference type="SAM" id="SignalP"/>
    </source>
</evidence>
<gene>
    <name evidence="4" type="ORF">SanaruYs_16340</name>
</gene>
<feature type="chain" id="PRO_5019585261" description="tRNA (Guanine-N1)-methyltransferase" evidence="3">
    <location>
        <begin position="18"/>
        <end position="191"/>
    </location>
</feature>
<keyword evidence="3" id="KW-0732">Signal</keyword>
<reference evidence="4 5" key="1">
    <citation type="submission" date="2018-11" db="EMBL/GenBank/DDBJ databases">
        <title>Chryseotalea sanarue gen. nov., sp., nov., a member of the family Cytophagaceae, isolated from a brackish lake in Hamamatsu Japan.</title>
        <authorList>
            <person name="Maejima Y."/>
            <person name="Iino T."/>
            <person name="Muraguchi Y."/>
            <person name="Fukuda K."/>
            <person name="Ohkuma M."/>
            <person name="Moriuchi R."/>
            <person name="Dohra H."/>
            <person name="Kimbara K."/>
            <person name="Shintani M."/>
        </authorList>
    </citation>
    <scope>NUCLEOTIDE SEQUENCE [LARGE SCALE GENOMIC DNA]</scope>
    <source>
        <strain evidence="4 5">Ys</strain>
    </source>
</reference>
<evidence type="ECO:0000256" key="2">
    <source>
        <dbReference type="SAM" id="Phobius"/>
    </source>
</evidence>
<keyword evidence="5" id="KW-1185">Reference proteome</keyword>
<organism evidence="4 5">
    <name type="scientific">Chryseotalea sanaruensis</name>
    <dbReference type="NCBI Taxonomy" id="2482724"/>
    <lineage>
        <taxon>Bacteria</taxon>
        <taxon>Pseudomonadati</taxon>
        <taxon>Bacteroidota</taxon>
        <taxon>Cytophagia</taxon>
        <taxon>Cytophagales</taxon>
        <taxon>Chryseotaleaceae</taxon>
        <taxon>Chryseotalea</taxon>
    </lineage>
</organism>
<feature type="coiled-coil region" evidence="1">
    <location>
        <begin position="66"/>
        <end position="98"/>
    </location>
</feature>
<accession>A0A401U952</accession>
<dbReference type="Proteomes" id="UP000288227">
    <property type="component" value="Unassembled WGS sequence"/>
</dbReference>
<feature type="signal peptide" evidence="3">
    <location>
        <begin position="1"/>
        <end position="17"/>
    </location>
</feature>
<keyword evidence="2" id="KW-1133">Transmembrane helix</keyword>
<evidence type="ECO:0000313" key="5">
    <source>
        <dbReference type="Proteomes" id="UP000288227"/>
    </source>
</evidence>
<evidence type="ECO:0000256" key="1">
    <source>
        <dbReference type="SAM" id="Coils"/>
    </source>
</evidence>